<accession>A0A563VVF9</accession>
<dbReference type="EMBL" id="CAACVJ010000261">
    <property type="protein sequence ID" value="VEP15422.1"/>
    <property type="molecule type" value="Genomic_DNA"/>
</dbReference>
<proteinExistence type="predicted"/>
<keyword evidence="2" id="KW-1185">Reference proteome</keyword>
<gene>
    <name evidence="1" type="ORF">H1P_3330007</name>
</gene>
<organism evidence="1 2">
    <name type="scientific">Hyella patelloides LEGE 07179</name>
    <dbReference type="NCBI Taxonomy" id="945734"/>
    <lineage>
        <taxon>Bacteria</taxon>
        <taxon>Bacillati</taxon>
        <taxon>Cyanobacteriota</taxon>
        <taxon>Cyanophyceae</taxon>
        <taxon>Pleurocapsales</taxon>
        <taxon>Hyellaceae</taxon>
        <taxon>Hyella</taxon>
    </lineage>
</organism>
<name>A0A563VVF9_9CYAN</name>
<evidence type="ECO:0000313" key="1">
    <source>
        <dbReference type="EMBL" id="VEP15422.1"/>
    </source>
</evidence>
<protein>
    <submittedName>
        <fullName evidence="1">Uncharacterized protein</fullName>
    </submittedName>
</protein>
<dbReference type="AlphaFoldDB" id="A0A563VVF9"/>
<evidence type="ECO:0000313" key="2">
    <source>
        <dbReference type="Proteomes" id="UP000320055"/>
    </source>
</evidence>
<sequence length="64" mass="7014">MSEYQLVSAVTGDDFKWGQLAGQGEDNLLDNPETLLDKGWDNLDKARDRGCPIGCPKGCPLFLT</sequence>
<dbReference type="Proteomes" id="UP000320055">
    <property type="component" value="Unassembled WGS sequence"/>
</dbReference>
<dbReference type="RefSeq" id="WP_144874184.1">
    <property type="nucleotide sequence ID" value="NZ_LR214070.1"/>
</dbReference>
<reference evidence="1 2" key="1">
    <citation type="submission" date="2019-01" db="EMBL/GenBank/DDBJ databases">
        <authorList>
            <person name="Brito A."/>
        </authorList>
    </citation>
    <scope>NUCLEOTIDE SEQUENCE [LARGE SCALE GENOMIC DNA]</scope>
    <source>
        <strain evidence="1">1</strain>
    </source>
</reference>